<reference evidence="1 2" key="1">
    <citation type="submission" date="2024-07" db="EMBL/GenBank/DDBJ databases">
        <title>Making a pathogen? Evaluating the impact of protist predation on the evolution of virulence in Serratia marcescens.</title>
        <authorList>
            <person name="Hopkins H."/>
            <person name="Lopezguerra C."/>
            <person name="Lau M.-J."/>
        </authorList>
    </citation>
    <scope>NUCLEOTIDE SEQUENCE [LARGE SCALE GENOMIC DNA]</scope>
    <source>
        <strain evidence="1 2">KZ19</strain>
    </source>
</reference>
<dbReference type="AlphaFoldDB" id="A0AB35Z992"/>
<organism evidence="1 2">
    <name type="scientific">Serratia marcescens</name>
    <dbReference type="NCBI Taxonomy" id="615"/>
    <lineage>
        <taxon>Bacteria</taxon>
        <taxon>Pseudomonadati</taxon>
        <taxon>Pseudomonadota</taxon>
        <taxon>Gammaproteobacteria</taxon>
        <taxon>Enterobacterales</taxon>
        <taxon>Yersiniaceae</taxon>
        <taxon>Serratia</taxon>
    </lineage>
</organism>
<comment type="caution">
    <text evidence="1">The sequence shown here is derived from an EMBL/GenBank/DDBJ whole genome shotgun (WGS) entry which is preliminary data.</text>
</comment>
<reference evidence="1 2" key="2">
    <citation type="submission" date="2024-07" db="EMBL/GenBank/DDBJ databases">
        <authorList>
            <person name="Raymann K."/>
        </authorList>
    </citation>
    <scope>NUCLEOTIDE SEQUENCE [LARGE SCALE GENOMIC DNA]</scope>
    <source>
        <strain evidence="1 2">KZ19</strain>
    </source>
</reference>
<dbReference type="EMBL" id="PQGI02000003">
    <property type="protein sequence ID" value="MEX3189052.1"/>
    <property type="molecule type" value="Genomic_DNA"/>
</dbReference>
<evidence type="ECO:0000313" key="2">
    <source>
        <dbReference type="Proteomes" id="UP000237365"/>
    </source>
</evidence>
<evidence type="ECO:0000313" key="1">
    <source>
        <dbReference type="EMBL" id="MEX3189052.1"/>
    </source>
</evidence>
<accession>A0AB35Z992</accession>
<protein>
    <recommendedName>
        <fullName evidence="3">DUF3990 domain-containing protein</fullName>
    </recommendedName>
</protein>
<name>A0AB35Z992_SERMA</name>
<sequence>MLTLKEFICYHGTTPSAMLSIINDGFKLSQSNEDWLGHGVYFFTDGISDPLKNAIEWSKNRHGGTCVIKSKIKVDDSEILDLRTNNGLNIYNLHRDSIIDNYYNELAKRRDINIKKRKDARVDDCIIMGLLQQSLKHKVIIHNVYIKNQHQRKLALESSYPNSTVLCVNEPSCIEIIDFLNI</sequence>
<dbReference type="Gene3D" id="3.90.175.10">
    <property type="entry name" value="Diphtheria Toxin, domain 1"/>
    <property type="match status" value="1"/>
</dbReference>
<gene>
    <name evidence="1" type="ORF">C3R40_020805</name>
</gene>
<dbReference type="SUPFAM" id="SSF56399">
    <property type="entry name" value="ADP-ribosylation"/>
    <property type="match status" value="1"/>
</dbReference>
<evidence type="ECO:0008006" key="3">
    <source>
        <dbReference type="Google" id="ProtNLM"/>
    </source>
</evidence>
<dbReference type="Proteomes" id="UP000237365">
    <property type="component" value="Unassembled WGS sequence"/>
</dbReference>
<proteinExistence type="predicted"/>
<dbReference type="RefSeq" id="WP_146049828.1">
    <property type="nucleotide sequence ID" value="NZ_CP012639.1"/>
</dbReference>